<evidence type="ECO:0000256" key="3">
    <source>
        <dbReference type="ARBA" id="ARBA00023065"/>
    </source>
</evidence>
<reference evidence="4" key="1">
    <citation type="journal article" date="2021" name="Parasitol. Res.">
        <title>Evolutionary relationships of Metchnikovella dogieli Paskerova et al., 2016 (Microsporidia: Metchnikovellidae) revealed by multigene phylogenetic analysis.</title>
        <authorList>
            <person name="Nassonova E.S."/>
            <person name="Bondarenko N.I."/>
            <person name="Paskerova G.G."/>
            <person name="Kovacikova M."/>
            <person name="Frolova E.V."/>
            <person name="Smirnov A.V."/>
        </authorList>
    </citation>
    <scope>NUCLEOTIDE SEQUENCE</scope>
    <source>
        <strain evidence="4">WSBS2016</strain>
    </source>
</reference>
<dbReference type="GO" id="GO:0046961">
    <property type="term" value="F:proton-transporting ATPase activity, rotational mechanism"/>
    <property type="evidence" value="ECO:0007669"/>
    <property type="project" value="InterPro"/>
</dbReference>
<comment type="similarity">
    <text evidence="1">Belongs to the V-ATPase E subunit family.</text>
</comment>
<dbReference type="Pfam" id="PF01991">
    <property type="entry name" value="vATP-synt_E"/>
    <property type="match status" value="1"/>
</dbReference>
<sequence length="205" mass="23615">MNVSEATREREMEKMIAFIRQEALEKVSELEIKAEEEQNIERARIVQQETISLEEKAEKRKKEFLRTIKIGSSGKASKTNMRVLELKREIINGAFSEACDRVLAQIGEEASYREILRGYIREGMHLLGDENVFIKCMERDFALVQDICRQEFEGAVILDGTLEKVVLGGVVLMNKTKRVWVVNTLQERIKIAKEELVPSLARILF</sequence>
<proteinExistence type="inferred from homology"/>
<keyword evidence="3" id="KW-0406">Ion transport</keyword>
<dbReference type="PANTHER" id="PTHR45715">
    <property type="entry name" value="ATPASE H+-TRANSPORTING V1 SUBUNIT E1A-RELATED"/>
    <property type="match status" value="1"/>
</dbReference>
<evidence type="ECO:0000256" key="1">
    <source>
        <dbReference type="ARBA" id="ARBA00005901"/>
    </source>
</evidence>
<dbReference type="InterPro" id="IPR038495">
    <property type="entry name" value="ATPase_E_C"/>
</dbReference>
<evidence type="ECO:0000313" key="4">
    <source>
        <dbReference type="EMBL" id="QSE03616.1"/>
    </source>
</evidence>
<accession>A0A896WLD0</accession>
<dbReference type="Gene3D" id="3.30.2320.30">
    <property type="entry name" value="ATP synthase, E subunit, C-terminal"/>
    <property type="match status" value="1"/>
</dbReference>
<keyword evidence="2" id="KW-0813">Transport</keyword>
<dbReference type="InterPro" id="IPR002842">
    <property type="entry name" value="ATPase_V1_Esu"/>
</dbReference>
<organism evidence="4">
    <name type="scientific">Metchnikovella dogieli</name>
    <dbReference type="NCBI Taxonomy" id="2804710"/>
    <lineage>
        <taxon>Eukaryota</taxon>
        <taxon>Fungi</taxon>
        <taxon>Fungi incertae sedis</taxon>
        <taxon>Microsporidia</taxon>
        <taxon>Metchnikovellidae</taxon>
        <taxon>Metchnikovella</taxon>
    </lineage>
</organism>
<dbReference type="EMBL" id="MW052346">
    <property type="protein sequence ID" value="QSE03616.1"/>
    <property type="molecule type" value="Genomic_DNA"/>
</dbReference>
<dbReference type="SUPFAM" id="SSF160527">
    <property type="entry name" value="V-type ATPase subunit E-like"/>
    <property type="match status" value="1"/>
</dbReference>
<dbReference type="Gene3D" id="6.10.250.1620">
    <property type="match status" value="1"/>
</dbReference>
<dbReference type="GO" id="GO:0033178">
    <property type="term" value="C:proton-transporting two-sector ATPase complex, catalytic domain"/>
    <property type="evidence" value="ECO:0007669"/>
    <property type="project" value="InterPro"/>
</dbReference>
<evidence type="ECO:0000256" key="2">
    <source>
        <dbReference type="ARBA" id="ARBA00022448"/>
    </source>
</evidence>
<protein>
    <submittedName>
        <fullName evidence="4">V-type proton ATPase subunit E</fullName>
    </submittedName>
</protein>
<dbReference type="AlphaFoldDB" id="A0A896WLD0"/>
<name>A0A896WLD0_9MICR</name>